<keyword evidence="2" id="KW-0808">Transferase</keyword>
<evidence type="ECO:0000313" key="6">
    <source>
        <dbReference type="EMBL" id="KID65302.1"/>
    </source>
</evidence>
<dbReference type="InterPro" id="IPR012967">
    <property type="entry name" value="COMT_dimerisation"/>
</dbReference>
<dbReference type="GO" id="GO:0032259">
    <property type="term" value="P:methylation"/>
    <property type="evidence" value="ECO:0007669"/>
    <property type="project" value="UniProtKB-KW"/>
</dbReference>
<dbReference type="PROSITE" id="PS51683">
    <property type="entry name" value="SAM_OMT_II"/>
    <property type="match status" value="1"/>
</dbReference>
<evidence type="ECO:0000259" key="4">
    <source>
        <dbReference type="Pfam" id="PF00891"/>
    </source>
</evidence>
<feature type="domain" description="O-methyltransferase C-terminal" evidence="4">
    <location>
        <begin position="206"/>
        <end position="351"/>
    </location>
</feature>
<keyword evidence="7" id="KW-1185">Reference proteome</keyword>
<dbReference type="AlphaFoldDB" id="A0A0B4FC07"/>
<dbReference type="CDD" id="cd02440">
    <property type="entry name" value="AdoMet_MTases"/>
    <property type="match status" value="1"/>
</dbReference>
<evidence type="ECO:0000256" key="3">
    <source>
        <dbReference type="ARBA" id="ARBA00022691"/>
    </source>
</evidence>
<organism evidence="6 7">
    <name type="scientific">Metarhizium anisopliae (strain ARSEF 549)</name>
    <dbReference type="NCBI Taxonomy" id="3151832"/>
    <lineage>
        <taxon>Eukaryota</taxon>
        <taxon>Fungi</taxon>
        <taxon>Dikarya</taxon>
        <taxon>Ascomycota</taxon>
        <taxon>Pezizomycotina</taxon>
        <taxon>Sordariomycetes</taxon>
        <taxon>Hypocreomycetidae</taxon>
        <taxon>Hypocreales</taxon>
        <taxon>Clavicipitaceae</taxon>
        <taxon>Metarhizium</taxon>
    </lineage>
</organism>
<dbReference type="Gene3D" id="1.10.10.10">
    <property type="entry name" value="Winged helix-like DNA-binding domain superfamily/Winged helix DNA-binding domain"/>
    <property type="match status" value="1"/>
</dbReference>
<dbReference type="Gene3D" id="3.40.50.150">
    <property type="entry name" value="Vaccinia Virus protein VP39"/>
    <property type="match status" value="1"/>
</dbReference>
<dbReference type="GO" id="GO:0008171">
    <property type="term" value="F:O-methyltransferase activity"/>
    <property type="evidence" value="ECO:0007669"/>
    <property type="project" value="InterPro"/>
</dbReference>
<dbReference type="HOGENOM" id="CLU_005533_1_4_1"/>
<keyword evidence="1" id="KW-0489">Methyltransferase</keyword>
<dbReference type="VEuPathDB" id="FungiDB:MAN_06313"/>
<evidence type="ECO:0000313" key="7">
    <source>
        <dbReference type="Proteomes" id="UP000031186"/>
    </source>
</evidence>
<proteinExistence type="predicted"/>
<dbReference type="PANTHER" id="PTHR43712">
    <property type="entry name" value="PUTATIVE (AFU_ORTHOLOGUE AFUA_4G14580)-RELATED"/>
    <property type="match status" value="1"/>
</dbReference>
<feature type="non-terminal residue" evidence="6">
    <location>
        <position position="1"/>
    </location>
</feature>
<dbReference type="EMBL" id="AZNF01000007">
    <property type="protein sequence ID" value="KID65302.1"/>
    <property type="molecule type" value="Genomic_DNA"/>
</dbReference>
<comment type="caution">
    <text evidence="6">The sequence shown here is derived from an EMBL/GenBank/DDBJ whole genome shotgun (WGS) entry which is preliminary data.</text>
</comment>
<accession>A0A0B4FC07</accession>
<evidence type="ECO:0000256" key="1">
    <source>
        <dbReference type="ARBA" id="ARBA00022603"/>
    </source>
</evidence>
<dbReference type="PANTHER" id="PTHR43712:SF12">
    <property type="entry name" value="STERIGMATOCYSTIN 8-O-METHYLTRANSFERASE"/>
    <property type="match status" value="1"/>
</dbReference>
<gene>
    <name evidence="6" type="ORF">MAN_06313</name>
</gene>
<name>A0A0B4FC07_METAF</name>
<dbReference type="Pfam" id="PF00891">
    <property type="entry name" value="Methyltransf_2"/>
    <property type="match status" value="1"/>
</dbReference>
<protein>
    <submittedName>
        <fullName evidence="6">Sterigmatocystin 8-O-methyltransferase</fullName>
    </submittedName>
</protein>
<dbReference type="OrthoDB" id="4934557at2759"/>
<dbReference type="SUPFAM" id="SSF53335">
    <property type="entry name" value="S-adenosyl-L-methionine-dependent methyltransferases"/>
    <property type="match status" value="1"/>
</dbReference>
<dbReference type="InterPro" id="IPR036388">
    <property type="entry name" value="WH-like_DNA-bd_sf"/>
</dbReference>
<dbReference type="InterPro" id="IPR036390">
    <property type="entry name" value="WH_DNA-bd_sf"/>
</dbReference>
<dbReference type="InterPro" id="IPR029063">
    <property type="entry name" value="SAM-dependent_MTases_sf"/>
</dbReference>
<reference evidence="6 7" key="1">
    <citation type="journal article" date="2014" name="Proc. Natl. Acad. Sci. U.S.A.">
        <title>Trajectory and genomic determinants of fungal-pathogen speciation and host adaptation.</title>
        <authorList>
            <person name="Hu X."/>
            <person name="Xiao G."/>
            <person name="Zheng P."/>
            <person name="Shang Y."/>
            <person name="Su Y."/>
            <person name="Zhang X."/>
            <person name="Liu X."/>
            <person name="Zhan S."/>
            <person name="St Leger R.J."/>
            <person name="Wang C."/>
        </authorList>
    </citation>
    <scope>NUCLEOTIDE SEQUENCE [LARGE SCALE GENOMIC DNA]</scope>
    <source>
        <strain evidence="6 7">ARSEF 549</strain>
    </source>
</reference>
<evidence type="ECO:0000259" key="5">
    <source>
        <dbReference type="Pfam" id="PF08100"/>
    </source>
</evidence>
<evidence type="ECO:0000256" key="2">
    <source>
        <dbReference type="ARBA" id="ARBA00022679"/>
    </source>
</evidence>
<dbReference type="Pfam" id="PF08100">
    <property type="entry name" value="Dimerisation"/>
    <property type="match status" value="1"/>
</dbReference>
<feature type="domain" description="O-methyltransferase dimerisation" evidence="5">
    <location>
        <begin position="83"/>
        <end position="151"/>
    </location>
</feature>
<keyword evidence="3" id="KW-0949">S-adenosyl-L-methionine</keyword>
<dbReference type="Proteomes" id="UP000031186">
    <property type="component" value="Unassembled WGS sequence"/>
</dbReference>
<dbReference type="InterPro" id="IPR016461">
    <property type="entry name" value="COMT-like"/>
</dbReference>
<dbReference type="SUPFAM" id="SSF46785">
    <property type="entry name" value="Winged helix' DNA-binding domain"/>
    <property type="match status" value="1"/>
</dbReference>
<dbReference type="InterPro" id="IPR001077">
    <property type="entry name" value="COMT_C"/>
</dbReference>
<sequence length="383" mass="42698">MDSSQSMPRLIQLATTINLSVAKIQQVLDSQQAPSPSFDEDSPPLPANIREAQDVVLDATTELHDLLTDPLNLMHQSARGDKTACLQTIARFDIASLVPPGGQISFKELASQTPLTEQMMGRIIRHAVTMRVFREPECGFVAHTRASRMLASPEMRDWIRAGTEELGPAGHKRAVRFANAMKVMTSKPEFDACYGTDFYDWASLGTARVVDVGGGNGHFALTLAKRYPRLDVVVQDMAKVVENATSGDLRERVRFMAHNLFDAQTIPADVFFFRWIFHNWSDRYCIQILKAQLPALKKGARLVVQESFMPASGSVSQCKERDLRAMDLEMAYTFNSRERTLADWKDLFREADPGFVFKSAIEPKGSAMGILEFEWDGADGSAT</sequence>